<evidence type="ECO:0000256" key="2">
    <source>
        <dbReference type="ARBA" id="ARBA00022827"/>
    </source>
</evidence>
<dbReference type="PANTHER" id="PTHR23023">
    <property type="entry name" value="DIMETHYLANILINE MONOOXYGENASE"/>
    <property type="match status" value="1"/>
</dbReference>
<reference evidence="4" key="1">
    <citation type="journal article" date="2019" name="Environ. Microbiol.">
        <title>Fungal ecological strategies reflected in gene transcription - a case study of two litter decomposers.</title>
        <authorList>
            <person name="Barbi F."/>
            <person name="Kohler A."/>
            <person name="Barry K."/>
            <person name="Baskaran P."/>
            <person name="Daum C."/>
            <person name="Fauchery L."/>
            <person name="Ihrmark K."/>
            <person name="Kuo A."/>
            <person name="LaButti K."/>
            <person name="Lipzen A."/>
            <person name="Morin E."/>
            <person name="Grigoriev I.V."/>
            <person name="Henrissat B."/>
            <person name="Lindahl B."/>
            <person name="Martin F."/>
        </authorList>
    </citation>
    <scope>NUCLEOTIDE SEQUENCE</scope>
    <source>
        <strain evidence="4">JB14</strain>
    </source>
</reference>
<organism evidence="4 5">
    <name type="scientific">Gymnopus androsaceus JB14</name>
    <dbReference type="NCBI Taxonomy" id="1447944"/>
    <lineage>
        <taxon>Eukaryota</taxon>
        <taxon>Fungi</taxon>
        <taxon>Dikarya</taxon>
        <taxon>Basidiomycota</taxon>
        <taxon>Agaricomycotina</taxon>
        <taxon>Agaricomycetes</taxon>
        <taxon>Agaricomycetidae</taxon>
        <taxon>Agaricales</taxon>
        <taxon>Marasmiineae</taxon>
        <taxon>Omphalotaceae</taxon>
        <taxon>Gymnopus</taxon>
    </lineage>
</organism>
<dbReference type="InterPro" id="IPR036188">
    <property type="entry name" value="FAD/NAD-bd_sf"/>
</dbReference>
<dbReference type="EMBL" id="ML769542">
    <property type="protein sequence ID" value="KAE9394841.1"/>
    <property type="molecule type" value="Genomic_DNA"/>
</dbReference>
<dbReference type="Pfam" id="PF13450">
    <property type="entry name" value="NAD_binding_8"/>
    <property type="match status" value="1"/>
</dbReference>
<name>A0A6A4H9V7_9AGAR</name>
<evidence type="ECO:0000256" key="3">
    <source>
        <dbReference type="ARBA" id="ARBA00023002"/>
    </source>
</evidence>
<evidence type="ECO:0000313" key="5">
    <source>
        <dbReference type="Proteomes" id="UP000799118"/>
    </source>
</evidence>
<keyword evidence="2" id="KW-0274">FAD</keyword>
<dbReference type="Proteomes" id="UP000799118">
    <property type="component" value="Unassembled WGS sequence"/>
</dbReference>
<gene>
    <name evidence="4" type="ORF">BT96DRAFT_923262</name>
</gene>
<keyword evidence="3" id="KW-0560">Oxidoreductase</keyword>
<protein>
    <recommendedName>
        <fullName evidence="6">FAD/NAD(P)-binding domain-containing protein</fullName>
    </recommendedName>
</protein>
<evidence type="ECO:0008006" key="6">
    <source>
        <dbReference type="Google" id="ProtNLM"/>
    </source>
</evidence>
<keyword evidence="1" id="KW-0285">Flavoprotein</keyword>
<proteinExistence type="predicted"/>
<dbReference type="GO" id="GO:0016491">
    <property type="term" value="F:oxidoreductase activity"/>
    <property type="evidence" value="ECO:0007669"/>
    <property type="project" value="UniProtKB-KW"/>
</dbReference>
<accession>A0A6A4H9V7</accession>
<keyword evidence="5" id="KW-1185">Reference proteome</keyword>
<dbReference type="AlphaFoldDB" id="A0A6A4H9V7"/>
<evidence type="ECO:0000313" key="4">
    <source>
        <dbReference type="EMBL" id="KAE9394841.1"/>
    </source>
</evidence>
<dbReference type="SUPFAM" id="SSF51905">
    <property type="entry name" value="FAD/NAD(P)-binding domain"/>
    <property type="match status" value="1"/>
</dbReference>
<sequence>MRRSLFDDSVGILGSGAAGLITAYTLLKDGFSNVTILTADKTVGGVWAEHRVYPGLTINSVHGEFRFSPLAMTAPDDPTGRLTGMDMCAYMRNFADSFLAGKIRYCVTVKKVYRPIAGSRNGWLVDVENARFLHTTWLGGKLTQFIWNMIQESSFAALRIPRDSPLRNASSLFWTTQTNDEGVPRDDGFHALVNKGNITLVSPARATAFGADGHSILLNDGRRLEADTVILATGYSSSWNIFDEQTAINLGMKPHLPDPSAHDRWHWDYTTLAKAPRAHMESSASIYRGIVPASNLLNHDFAINGAIFTTNNGYSYEVVSHWISSYFLRDPYLRLPKTVEEALEESERNAAWIRRRYPGTLLWASPSYSGNVAFWTWPQAMDDLLRDMGLKTGRSGGNWLTWPFRVIQLNEIATLGEERRARWHVI</sequence>
<evidence type="ECO:0000256" key="1">
    <source>
        <dbReference type="ARBA" id="ARBA00022630"/>
    </source>
</evidence>
<dbReference type="Gene3D" id="3.50.50.60">
    <property type="entry name" value="FAD/NAD(P)-binding domain"/>
    <property type="match status" value="2"/>
</dbReference>
<dbReference type="InterPro" id="IPR050346">
    <property type="entry name" value="FMO-like"/>
</dbReference>
<dbReference type="OrthoDB" id="2915840at2759"/>